<protein>
    <submittedName>
        <fullName evidence="1">Uncharacterized protein</fullName>
    </submittedName>
</protein>
<keyword evidence="2" id="KW-1185">Reference proteome</keyword>
<accession>A0ACC2FCY4</accession>
<comment type="caution">
    <text evidence="1">The sequence shown here is derived from an EMBL/GenBank/DDBJ whole genome shotgun (WGS) entry which is preliminary data.</text>
</comment>
<reference evidence="1" key="1">
    <citation type="submission" date="2021-05" db="EMBL/GenBank/DDBJ databases">
        <authorList>
            <person name="Pan Q."/>
            <person name="Jouanno E."/>
            <person name="Zahm M."/>
            <person name="Klopp C."/>
            <person name="Cabau C."/>
            <person name="Louis A."/>
            <person name="Berthelot C."/>
            <person name="Parey E."/>
            <person name="Roest Crollius H."/>
            <person name="Montfort J."/>
            <person name="Robinson-Rechavi M."/>
            <person name="Bouchez O."/>
            <person name="Lampietro C."/>
            <person name="Lopez Roques C."/>
            <person name="Donnadieu C."/>
            <person name="Postlethwait J."/>
            <person name="Bobe J."/>
            <person name="Dillon D."/>
            <person name="Chandos A."/>
            <person name="von Hippel F."/>
            <person name="Guiguen Y."/>
        </authorList>
    </citation>
    <scope>NUCLEOTIDE SEQUENCE</scope>
    <source>
        <strain evidence="1">YG-Jan2019</strain>
    </source>
</reference>
<gene>
    <name evidence="1" type="ORF">DPEC_G00317750</name>
</gene>
<proteinExistence type="predicted"/>
<organism evidence="1 2">
    <name type="scientific">Dallia pectoralis</name>
    <name type="common">Alaska blackfish</name>
    <dbReference type="NCBI Taxonomy" id="75939"/>
    <lineage>
        <taxon>Eukaryota</taxon>
        <taxon>Metazoa</taxon>
        <taxon>Chordata</taxon>
        <taxon>Craniata</taxon>
        <taxon>Vertebrata</taxon>
        <taxon>Euteleostomi</taxon>
        <taxon>Actinopterygii</taxon>
        <taxon>Neopterygii</taxon>
        <taxon>Teleostei</taxon>
        <taxon>Protacanthopterygii</taxon>
        <taxon>Esociformes</taxon>
        <taxon>Umbridae</taxon>
        <taxon>Dallia</taxon>
    </lineage>
</organism>
<dbReference type="Proteomes" id="UP001157502">
    <property type="component" value="Chromosome 30"/>
</dbReference>
<sequence length="120" mass="13323">MQNKEKKDKESSKSGKSTKSGRKKCHSTFDQEDVNKKRTQPPSSQLVKLKHGSNLGVKKERRISASVFPISINRELHSLPAIKALGGRSQDSGTALDLLRVASKTNPHVQYTLKDEVLEV</sequence>
<dbReference type="EMBL" id="CM055757">
    <property type="protein sequence ID" value="KAJ7989271.1"/>
    <property type="molecule type" value="Genomic_DNA"/>
</dbReference>
<name>A0ACC2FCY4_DALPE</name>
<evidence type="ECO:0000313" key="1">
    <source>
        <dbReference type="EMBL" id="KAJ7989271.1"/>
    </source>
</evidence>
<evidence type="ECO:0000313" key="2">
    <source>
        <dbReference type="Proteomes" id="UP001157502"/>
    </source>
</evidence>